<dbReference type="EMBL" id="NPEA01000003">
    <property type="protein sequence ID" value="PJZ77993.1"/>
    <property type="molecule type" value="Genomic_DNA"/>
</dbReference>
<sequence length="368" mass="41542">MSISLKKTAVFCFVIGVSFTGAYPKDTNPKNKKEEPKKASVLPKINQVALNSKPEKKKEEKKPKTVVSEKKSSKRLKGEIVEKQEELFSFSLSGRKFAQGDLLFLKIKPLPKILDKLGNFTISWEGQEIPFTQREGYILTFLPISPEFSKPYGVLELTEKHLFTKNDSKKYEIPIQKTYFATSKVSHLTMDKQYTTDELSEETKAFIKECSEAKAKAFQSRSDLQVETDFEYPVHNPILNSPFYKRRIYNKEKGRPHGGSDFKGGVGDPIYAINDGTVILARSMYYEGNFTVIDHGLELYSLYMHQSEILVKPGDKVKKGDLIGKIGSTGMSTGPHLHLGLRVLGTMIDPLSVVQTDLIEARKKTSKK</sequence>
<gene>
    <name evidence="3" type="ORF">CH365_06100</name>
</gene>
<dbReference type="Proteomes" id="UP000231843">
    <property type="component" value="Unassembled WGS sequence"/>
</dbReference>
<dbReference type="RefSeq" id="WP_100767705.1">
    <property type="nucleotide sequence ID" value="NZ_NPEA01000003.1"/>
</dbReference>
<protein>
    <recommendedName>
        <fullName evidence="2">M23ase beta-sheet core domain-containing protein</fullName>
    </recommendedName>
</protein>
<comment type="caution">
    <text evidence="3">The sequence shown here is derived from an EMBL/GenBank/DDBJ whole genome shotgun (WGS) entry which is preliminary data.</text>
</comment>
<feature type="compositionally biased region" description="Basic and acidic residues" evidence="1">
    <location>
        <begin position="27"/>
        <end position="38"/>
    </location>
</feature>
<dbReference type="AlphaFoldDB" id="A0A2N0A1F4"/>
<evidence type="ECO:0000313" key="4">
    <source>
        <dbReference type="Proteomes" id="UP000231843"/>
    </source>
</evidence>
<evidence type="ECO:0000313" key="3">
    <source>
        <dbReference type="EMBL" id="PJZ77993.1"/>
    </source>
</evidence>
<dbReference type="InterPro" id="IPR011055">
    <property type="entry name" value="Dup_hybrid_motif"/>
</dbReference>
<accession>A0A2N0A1F4</accession>
<keyword evidence="4" id="KW-1185">Reference proteome</keyword>
<dbReference type="SUPFAM" id="SSF51261">
    <property type="entry name" value="Duplicated hybrid motif"/>
    <property type="match status" value="1"/>
</dbReference>
<feature type="domain" description="M23ase beta-sheet core" evidence="2">
    <location>
        <begin position="256"/>
        <end position="350"/>
    </location>
</feature>
<evidence type="ECO:0000259" key="2">
    <source>
        <dbReference type="Pfam" id="PF01551"/>
    </source>
</evidence>
<feature type="region of interest" description="Disordered" evidence="1">
    <location>
        <begin position="25"/>
        <end position="70"/>
    </location>
</feature>
<organism evidence="3 4">
    <name type="scientific">Leptospira neocaledonica</name>
    <dbReference type="NCBI Taxonomy" id="2023192"/>
    <lineage>
        <taxon>Bacteria</taxon>
        <taxon>Pseudomonadati</taxon>
        <taxon>Spirochaetota</taxon>
        <taxon>Spirochaetia</taxon>
        <taxon>Leptospirales</taxon>
        <taxon>Leptospiraceae</taxon>
        <taxon>Leptospira</taxon>
    </lineage>
</organism>
<dbReference type="InterPro" id="IPR050570">
    <property type="entry name" value="Cell_wall_metabolism_enzyme"/>
</dbReference>
<dbReference type="Gene3D" id="2.70.70.10">
    <property type="entry name" value="Glucose Permease (Domain IIA)"/>
    <property type="match status" value="1"/>
</dbReference>
<proteinExistence type="predicted"/>
<dbReference type="FunFam" id="2.70.70.10:FF:000023">
    <property type="entry name" value="Peptidase, M23 family"/>
    <property type="match status" value="1"/>
</dbReference>
<dbReference type="InterPro" id="IPR016047">
    <property type="entry name" value="M23ase_b-sheet_dom"/>
</dbReference>
<name>A0A2N0A1F4_9LEPT</name>
<dbReference type="Pfam" id="PF01551">
    <property type="entry name" value="Peptidase_M23"/>
    <property type="match status" value="1"/>
</dbReference>
<dbReference type="CDD" id="cd12797">
    <property type="entry name" value="M23_peptidase"/>
    <property type="match status" value="1"/>
</dbReference>
<dbReference type="GO" id="GO:0004222">
    <property type="term" value="F:metalloendopeptidase activity"/>
    <property type="evidence" value="ECO:0007669"/>
    <property type="project" value="TreeGrafter"/>
</dbReference>
<dbReference type="PANTHER" id="PTHR21666">
    <property type="entry name" value="PEPTIDASE-RELATED"/>
    <property type="match status" value="1"/>
</dbReference>
<dbReference type="OrthoDB" id="9805799at2"/>
<evidence type="ECO:0000256" key="1">
    <source>
        <dbReference type="SAM" id="MobiDB-lite"/>
    </source>
</evidence>
<feature type="compositionally biased region" description="Basic and acidic residues" evidence="1">
    <location>
        <begin position="53"/>
        <end position="70"/>
    </location>
</feature>
<reference evidence="3 4" key="1">
    <citation type="submission" date="2017-07" db="EMBL/GenBank/DDBJ databases">
        <title>Leptospira spp. isolated from tropical soils.</title>
        <authorList>
            <person name="Thibeaux R."/>
            <person name="Iraola G."/>
            <person name="Ferres I."/>
            <person name="Bierque E."/>
            <person name="Girault D."/>
            <person name="Soupe-Gilbert M.-E."/>
            <person name="Picardeau M."/>
            <person name="Goarant C."/>
        </authorList>
    </citation>
    <scope>NUCLEOTIDE SEQUENCE [LARGE SCALE GENOMIC DNA]</scope>
    <source>
        <strain evidence="3 4">ES4-C-A1</strain>
    </source>
</reference>
<dbReference type="PANTHER" id="PTHR21666:SF287">
    <property type="entry name" value="CYTOPLASMIC MEMBRANE PROTEIN"/>
    <property type="match status" value="1"/>
</dbReference>